<protein>
    <recommendedName>
        <fullName evidence="2">Prepilin peptidase A24 N-terminal domain-containing protein</fullName>
    </recommendedName>
</protein>
<comment type="caution">
    <text evidence="3">The sequence shown here is derived from an EMBL/GenBank/DDBJ whole genome shotgun (WGS) entry which is preliminary data.</text>
</comment>
<dbReference type="PANTHER" id="PTHR30487:SF0">
    <property type="entry name" value="PREPILIN LEADER PEPTIDASE_N-METHYLTRANSFERASE-RELATED"/>
    <property type="match status" value="1"/>
</dbReference>
<organism evidence="3 4">
    <name type="scientific">Candidatus Lloydbacteria bacterium RIFCSPHIGHO2_02_FULL_54_17</name>
    <dbReference type="NCBI Taxonomy" id="1798664"/>
    <lineage>
        <taxon>Bacteria</taxon>
        <taxon>Candidatus Lloydiibacteriota</taxon>
    </lineage>
</organism>
<evidence type="ECO:0000313" key="4">
    <source>
        <dbReference type="Proteomes" id="UP000178636"/>
    </source>
</evidence>
<feature type="transmembrane region" description="Helical" evidence="1">
    <location>
        <begin position="133"/>
        <end position="152"/>
    </location>
</feature>
<name>A0A1G2DBD4_9BACT</name>
<dbReference type="STRING" id="1798664.A3C93_02755"/>
<dbReference type="GO" id="GO:0005886">
    <property type="term" value="C:plasma membrane"/>
    <property type="evidence" value="ECO:0007669"/>
    <property type="project" value="TreeGrafter"/>
</dbReference>
<feature type="transmembrane region" description="Helical" evidence="1">
    <location>
        <begin position="173"/>
        <end position="193"/>
    </location>
</feature>
<reference evidence="3 4" key="1">
    <citation type="journal article" date="2016" name="Nat. Commun.">
        <title>Thousands of microbial genomes shed light on interconnected biogeochemical processes in an aquifer system.</title>
        <authorList>
            <person name="Anantharaman K."/>
            <person name="Brown C.T."/>
            <person name="Hug L.A."/>
            <person name="Sharon I."/>
            <person name="Castelle C.J."/>
            <person name="Probst A.J."/>
            <person name="Thomas B.C."/>
            <person name="Singh A."/>
            <person name="Wilkins M.J."/>
            <person name="Karaoz U."/>
            <person name="Brodie E.L."/>
            <person name="Williams K.H."/>
            <person name="Hubbard S.S."/>
            <person name="Banfield J.F."/>
        </authorList>
    </citation>
    <scope>NUCLEOTIDE SEQUENCE [LARGE SCALE GENOMIC DNA]</scope>
</reference>
<keyword evidence="1" id="KW-0812">Transmembrane</keyword>
<feature type="transmembrane region" description="Helical" evidence="1">
    <location>
        <begin position="213"/>
        <end position="240"/>
    </location>
</feature>
<proteinExistence type="predicted"/>
<evidence type="ECO:0000259" key="2">
    <source>
        <dbReference type="Pfam" id="PF06750"/>
    </source>
</evidence>
<gene>
    <name evidence="3" type="ORF">A3C93_02755</name>
</gene>
<dbReference type="GO" id="GO:0004190">
    <property type="term" value="F:aspartic-type endopeptidase activity"/>
    <property type="evidence" value="ECO:0007669"/>
    <property type="project" value="TreeGrafter"/>
</dbReference>
<keyword evidence="1" id="KW-1133">Transmembrane helix</keyword>
<dbReference type="EMBL" id="MHLO01000043">
    <property type="protein sequence ID" value="OGZ10939.1"/>
    <property type="molecule type" value="Genomic_DNA"/>
</dbReference>
<dbReference type="InterPro" id="IPR050882">
    <property type="entry name" value="Prepilin_peptidase/N-MTase"/>
</dbReference>
<feature type="transmembrane region" description="Helical" evidence="1">
    <location>
        <begin position="108"/>
        <end position="127"/>
    </location>
</feature>
<dbReference type="Gene3D" id="1.20.120.1220">
    <property type="match status" value="1"/>
</dbReference>
<dbReference type="AlphaFoldDB" id="A0A1G2DBD4"/>
<sequence>MFLYSWVPGAMVFILGTVIGSFLNVVIYRTGSGAGLRGRSKCLSCGKVLTVAMLIPLFSYLFQGGRCAYCGAKLSVQYPLVEAASGLLFLFVWWVDRFDPVVSNVPEMLAYLFDTAAWSLLLVIITYDLYHKIILDRFSAIFALLAGVTLFLKWRFGLLTPEFLPVFGIYTSPWLDLFAGPLIMLPFTLLWFLSGGRAMGLGDAKLAFGLGWFLGLSGGISAVIFAFWTAFFPSLFLLLLPRKRFTMKSEIPFAPFLVLGSMIVFFLGVDMFTWAF</sequence>
<feature type="transmembrane region" description="Helical" evidence="1">
    <location>
        <begin position="6"/>
        <end position="27"/>
    </location>
</feature>
<evidence type="ECO:0000256" key="1">
    <source>
        <dbReference type="SAM" id="Phobius"/>
    </source>
</evidence>
<dbReference type="InterPro" id="IPR010627">
    <property type="entry name" value="Prepilin_pept_A24_N"/>
</dbReference>
<feature type="transmembrane region" description="Helical" evidence="1">
    <location>
        <begin position="76"/>
        <end position="96"/>
    </location>
</feature>
<dbReference type="Pfam" id="PF06750">
    <property type="entry name" value="A24_N_bact"/>
    <property type="match status" value="1"/>
</dbReference>
<feature type="transmembrane region" description="Helical" evidence="1">
    <location>
        <begin position="252"/>
        <end position="275"/>
    </location>
</feature>
<feature type="domain" description="Prepilin peptidase A24 N-terminal" evidence="2">
    <location>
        <begin position="14"/>
        <end position="94"/>
    </location>
</feature>
<keyword evidence="1" id="KW-0472">Membrane</keyword>
<dbReference type="PANTHER" id="PTHR30487">
    <property type="entry name" value="TYPE 4 PREPILIN-LIKE PROTEINS LEADER PEPTIDE-PROCESSING ENZYME"/>
    <property type="match status" value="1"/>
</dbReference>
<accession>A0A1G2DBD4</accession>
<dbReference type="GO" id="GO:0006465">
    <property type="term" value="P:signal peptide processing"/>
    <property type="evidence" value="ECO:0007669"/>
    <property type="project" value="TreeGrafter"/>
</dbReference>
<dbReference type="Proteomes" id="UP000178636">
    <property type="component" value="Unassembled WGS sequence"/>
</dbReference>
<evidence type="ECO:0000313" key="3">
    <source>
        <dbReference type="EMBL" id="OGZ10939.1"/>
    </source>
</evidence>